<dbReference type="OrthoDB" id="256333at2759"/>
<evidence type="ECO:0000256" key="2">
    <source>
        <dbReference type="ARBA" id="ARBA00008072"/>
    </source>
</evidence>
<keyword evidence="3" id="KW-0479">Metal-binding</keyword>
<dbReference type="InterPro" id="IPR011032">
    <property type="entry name" value="GroES-like_sf"/>
</dbReference>
<evidence type="ECO:0000256" key="4">
    <source>
        <dbReference type="ARBA" id="ARBA00022833"/>
    </source>
</evidence>
<dbReference type="Proteomes" id="UP000676310">
    <property type="component" value="Unassembled WGS sequence"/>
</dbReference>
<dbReference type="GeneID" id="67010677"/>
<protein>
    <recommendedName>
        <fullName evidence="7">Enoyl reductase (ER) domain-containing protein</fullName>
    </recommendedName>
</protein>
<keyword evidence="4" id="KW-0862">Zinc</keyword>
<evidence type="ECO:0000313" key="10">
    <source>
        <dbReference type="Proteomes" id="UP000676310"/>
    </source>
</evidence>
<keyword evidence="10" id="KW-1185">Reference proteome</keyword>
<dbReference type="GO" id="GO:0005737">
    <property type="term" value="C:cytoplasm"/>
    <property type="evidence" value="ECO:0007669"/>
    <property type="project" value="TreeGrafter"/>
</dbReference>
<dbReference type="SMART" id="SM00829">
    <property type="entry name" value="PKS_ER"/>
    <property type="match status" value="1"/>
</dbReference>
<dbReference type="InterPro" id="IPR013149">
    <property type="entry name" value="ADH-like_C"/>
</dbReference>
<gene>
    <name evidence="9" type="ORF">ALTATR162_LOCUS10508</name>
    <name evidence="8" type="ORF">ALTATR162_LOCUS8235</name>
</gene>
<dbReference type="RefSeq" id="XP_043174079.1">
    <property type="nucleotide sequence ID" value="XM_043318144.1"/>
</dbReference>
<dbReference type="PANTHER" id="PTHR42940">
    <property type="entry name" value="ALCOHOL DEHYDROGENASE 1-RELATED"/>
    <property type="match status" value="1"/>
</dbReference>
<dbReference type="Pfam" id="PF00107">
    <property type="entry name" value="ADH_zinc_N"/>
    <property type="match status" value="1"/>
</dbReference>
<proteinExistence type="inferred from homology"/>
<dbReference type="SUPFAM" id="SSF51735">
    <property type="entry name" value="NAD(P)-binding Rossmann-fold domains"/>
    <property type="match status" value="1"/>
</dbReference>
<dbReference type="PANTHER" id="PTHR42940:SF8">
    <property type="entry name" value="VACUOLAR PROTEIN SORTING-ASSOCIATED PROTEIN 11"/>
    <property type="match status" value="1"/>
</dbReference>
<comment type="cofactor">
    <cofactor evidence="1">
        <name>Zn(2+)</name>
        <dbReference type="ChEBI" id="CHEBI:29105"/>
    </cofactor>
</comment>
<dbReference type="GO" id="GO:0004022">
    <property type="term" value="F:alcohol dehydrogenase (NAD+) activity"/>
    <property type="evidence" value="ECO:0007669"/>
    <property type="project" value="TreeGrafter"/>
</dbReference>
<accession>A0A8J2I7E1</accession>
<keyword evidence="5" id="KW-0560">Oxidoreductase</keyword>
<evidence type="ECO:0000256" key="5">
    <source>
        <dbReference type="ARBA" id="ARBA00023002"/>
    </source>
</evidence>
<dbReference type="Pfam" id="PF08240">
    <property type="entry name" value="ADH_N"/>
    <property type="match status" value="1"/>
</dbReference>
<organism evidence="8 10">
    <name type="scientific">Alternaria atra</name>
    <dbReference type="NCBI Taxonomy" id="119953"/>
    <lineage>
        <taxon>Eukaryota</taxon>
        <taxon>Fungi</taxon>
        <taxon>Dikarya</taxon>
        <taxon>Ascomycota</taxon>
        <taxon>Pezizomycotina</taxon>
        <taxon>Dothideomycetes</taxon>
        <taxon>Pleosporomycetidae</taxon>
        <taxon>Pleosporales</taxon>
        <taxon>Pleosporineae</taxon>
        <taxon>Pleosporaceae</taxon>
        <taxon>Alternaria</taxon>
        <taxon>Alternaria sect. Ulocladioides</taxon>
    </lineage>
</organism>
<feature type="domain" description="Enoyl reductase (ER)" evidence="7">
    <location>
        <begin position="16"/>
        <end position="350"/>
    </location>
</feature>
<evidence type="ECO:0000256" key="1">
    <source>
        <dbReference type="ARBA" id="ARBA00001947"/>
    </source>
</evidence>
<dbReference type="Gene3D" id="3.40.50.720">
    <property type="entry name" value="NAD(P)-binding Rossmann-like Domain"/>
    <property type="match status" value="1"/>
</dbReference>
<dbReference type="GO" id="GO:0046872">
    <property type="term" value="F:metal ion binding"/>
    <property type="evidence" value="ECO:0007669"/>
    <property type="project" value="UniProtKB-KW"/>
</dbReference>
<evidence type="ECO:0000313" key="8">
    <source>
        <dbReference type="EMBL" id="CAG5175899.1"/>
    </source>
</evidence>
<dbReference type="EMBL" id="CAJRGZ010000029">
    <property type="protein sequence ID" value="CAG5183291.1"/>
    <property type="molecule type" value="Genomic_DNA"/>
</dbReference>
<keyword evidence="6" id="KW-0520">NAD</keyword>
<dbReference type="InterPro" id="IPR013154">
    <property type="entry name" value="ADH-like_N"/>
</dbReference>
<comment type="caution">
    <text evidence="8">The sequence shown here is derived from an EMBL/GenBank/DDBJ whole genome shotgun (WGS) entry which is preliminary data.</text>
</comment>
<evidence type="ECO:0000256" key="3">
    <source>
        <dbReference type="ARBA" id="ARBA00022723"/>
    </source>
</evidence>
<dbReference type="Gene3D" id="3.90.180.10">
    <property type="entry name" value="Medium-chain alcohol dehydrogenases, catalytic domain"/>
    <property type="match status" value="1"/>
</dbReference>
<dbReference type="EMBL" id="CAJRGZ010000022">
    <property type="protein sequence ID" value="CAG5175899.1"/>
    <property type="molecule type" value="Genomic_DNA"/>
</dbReference>
<evidence type="ECO:0000259" key="7">
    <source>
        <dbReference type="SMART" id="SM00829"/>
    </source>
</evidence>
<dbReference type="InterPro" id="IPR020843">
    <property type="entry name" value="ER"/>
</dbReference>
<name>A0A8J2I7E1_9PLEO</name>
<reference evidence="8" key="1">
    <citation type="submission" date="2021-05" db="EMBL/GenBank/DDBJ databases">
        <authorList>
            <person name="Stam R."/>
        </authorList>
    </citation>
    <scope>NUCLEOTIDE SEQUENCE</scope>
    <source>
        <strain evidence="8">CS162</strain>
    </source>
</reference>
<dbReference type="AlphaFoldDB" id="A0A8J2I7E1"/>
<sequence length="367" mass="38517">MSISDLPTKMWAAQVVAFNSPYKVHQIPLPSDLAPKDLLIKVAVASLCYTDSMVSSGKMGTPLPCTASHEGAGTVVAKGSSVIDFEIGDRVMAGLLYHACGTCAECQGPSACPQYCQKTGGFLGVTNNGFFAQYAKIDAEQAAKLPDTVSFETAAPLACAGITIYRGVVLSAVQKGEWIAIVGSGGGLGHLGVQFAKAKGLKVIGIDARDEGLELTRQCGADVTIDARTSHKDIVKAVHACTNNEGVMATLNVSDASTAAATACAITKMHGTMVQIAQPDNVVIPYQELIFRDIRVRGSVISTVDEARDMLELVAEHDIIVQTNAFQGLGEIEKLVGLAHGGKIKGKGVIIMDQEQIEMEKKIGAGL</sequence>
<comment type="similarity">
    <text evidence="2">Belongs to the zinc-containing alcohol dehydrogenase family.</text>
</comment>
<dbReference type="InterPro" id="IPR036291">
    <property type="entry name" value="NAD(P)-bd_dom_sf"/>
</dbReference>
<evidence type="ECO:0000313" key="9">
    <source>
        <dbReference type="EMBL" id="CAG5183291.1"/>
    </source>
</evidence>
<evidence type="ECO:0000256" key="6">
    <source>
        <dbReference type="ARBA" id="ARBA00023027"/>
    </source>
</evidence>
<dbReference type="SUPFAM" id="SSF50129">
    <property type="entry name" value="GroES-like"/>
    <property type="match status" value="1"/>
</dbReference>
<dbReference type="FunFam" id="3.40.50.720:FF:000039">
    <property type="entry name" value="Alcohol dehydrogenase AdhP"/>
    <property type="match status" value="1"/>
</dbReference>